<protein>
    <submittedName>
        <fullName evidence="4">Transporter</fullName>
    </submittedName>
</protein>
<feature type="transmembrane region" description="Helical" evidence="2">
    <location>
        <begin position="6"/>
        <end position="26"/>
    </location>
</feature>
<dbReference type="EMBL" id="JABBNB010000003">
    <property type="protein sequence ID" value="NMO00431.1"/>
    <property type="molecule type" value="Genomic_DNA"/>
</dbReference>
<evidence type="ECO:0000256" key="2">
    <source>
        <dbReference type="SAM" id="Phobius"/>
    </source>
</evidence>
<organism evidence="4 5">
    <name type="scientific">Gordonia asplenii</name>
    <dbReference type="NCBI Taxonomy" id="2725283"/>
    <lineage>
        <taxon>Bacteria</taxon>
        <taxon>Bacillati</taxon>
        <taxon>Actinomycetota</taxon>
        <taxon>Actinomycetes</taxon>
        <taxon>Mycobacteriales</taxon>
        <taxon>Gordoniaceae</taxon>
        <taxon>Gordonia</taxon>
    </lineage>
</organism>
<keyword evidence="2" id="KW-0472">Membrane</keyword>
<keyword evidence="5" id="KW-1185">Reference proteome</keyword>
<evidence type="ECO:0000313" key="5">
    <source>
        <dbReference type="Proteomes" id="UP000550729"/>
    </source>
</evidence>
<sequence length="194" mass="20888">MNEVFYNIIIVIGVLALWLLLISLVIKGWRNRGRRQLDLVGDFPVAPEELGEVLIGPDSGLYVGSTLAPSWQDRIAVGDYGDRATTDLVGFASGILFVRKGASEIWIPRESLTAVRTERGLAGKVMTADGLLVFRWILPSGTEIDSGIRADDKAVYAEWIAEYAPAQPSADATADAADAPHSDIDASSTQGTDK</sequence>
<accession>A0A848KW78</accession>
<evidence type="ECO:0000256" key="1">
    <source>
        <dbReference type="SAM" id="MobiDB-lite"/>
    </source>
</evidence>
<name>A0A848KW78_9ACTN</name>
<feature type="compositionally biased region" description="Polar residues" evidence="1">
    <location>
        <begin position="185"/>
        <end position="194"/>
    </location>
</feature>
<reference evidence="4 5" key="1">
    <citation type="submission" date="2020-04" db="EMBL/GenBank/DDBJ databases">
        <title>Gordonia sp. nov. TBRC 11910.</title>
        <authorList>
            <person name="Suriyachadkun C."/>
        </authorList>
    </citation>
    <scope>NUCLEOTIDE SEQUENCE [LARGE SCALE GENOMIC DNA]</scope>
    <source>
        <strain evidence="4 5">TBRC 11910</strain>
    </source>
</reference>
<feature type="domain" description="PH" evidence="3">
    <location>
        <begin position="41"/>
        <end position="162"/>
    </location>
</feature>
<feature type="region of interest" description="Disordered" evidence="1">
    <location>
        <begin position="170"/>
        <end position="194"/>
    </location>
</feature>
<gene>
    <name evidence="4" type="ORF">HH308_04290</name>
</gene>
<dbReference type="InterPro" id="IPR057446">
    <property type="entry name" value="PH_bac"/>
</dbReference>
<dbReference type="RefSeq" id="WP_170192927.1">
    <property type="nucleotide sequence ID" value="NZ_JABBNB010000003.1"/>
</dbReference>
<keyword evidence="2" id="KW-0812">Transmembrane</keyword>
<keyword evidence="2" id="KW-1133">Transmembrane helix</keyword>
<dbReference type="Pfam" id="PF25362">
    <property type="entry name" value="bPH_11"/>
    <property type="match status" value="1"/>
</dbReference>
<proteinExistence type="predicted"/>
<dbReference type="AlphaFoldDB" id="A0A848KW78"/>
<comment type="caution">
    <text evidence="4">The sequence shown here is derived from an EMBL/GenBank/DDBJ whole genome shotgun (WGS) entry which is preliminary data.</text>
</comment>
<evidence type="ECO:0000313" key="4">
    <source>
        <dbReference type="EMBL" id="NMO00431.1"/>
    </source>
</evidence>
<evidence type="ECO:0000259" key="3">
    <source>
        <dbReference type="Pfam" id="PF25362"/>
    </source>
</evidence>
<dbReference type="Proteomes" id="UP000550729">
    <property type="component" value="Unassembled WGS sequence"/>
</dbReference>